<protein>
    <recommendedName>
        <fullName evidence="1">Ferric siderophore reductase C-terminal domain-containing protein</fullName>
    </recommendedName>
</protein>
<evidence type="ECO:0000313" key="2">
    <source>
        <dbReference type="EMBL" id="QHC01695.1"/>
    </source>
</evidence>
<gene>
    <name evidence="2" type="ORF">EK0264_16320</name>
</gene>
<organism evidence="2 3">
    <name type="scientific">Epidermidibacterium keratini</name>
    <dbReference type="NCBI Taxonomy" id="1891644"/>
    <lineage>
        <taxon>Bacteria</taxon>
        <taxon>Bacillati</taxon>
        <taxon>Actinomycetota</taxon>
        <taxon>Actinomycetes</taxon>
        <taxon>Sporichthyales</taxon>
        <taxon>Sporichthyaceae</taxon>
        <taxon>Epidermidibacterium</taxon>
    </lineage>
</organism>
<keyword evidence="3" id="KW-1185">Reference proteome</keyword>
<reference evidence="2 3" key="1">
    <citation type="journal article" date="2018" name="Int. J. Syst. Evol. Microbiol.">
        <title>Epidermidibacterium keratini gen. nov., sp. nov., a member of the family Sporichthyaceae, isolated from keratin epidermis.</title>
        <authorList>
            <person name="Lee D.G."/>
            <person name="Trujillo M.E."/>
            <person name="Kang S."/>
            <person name="Nam J.J."/>
            <person name="Kim Y.J."/>
        </authorList>
    </citation>
    <scope>NUCLEOTIDE SEQUENCE [LARGE SCALE GENOMIC DNA]</scope>
    <source>
        <strain evidence="2 3">EPI-7</strain>
    </source>
</reference>
<dbReference type="InParanoid" id="A0A7L4YR21"/>
<dbReference type="InterPro" id="IPR024726">
    <property type="entry name" value="FhuF_C"/>
</dbReference>
<accession>A0A7L4YR21</accession>
<sequence>MQLTDLARRHGLDLQLAGRARGVPLASMSDPDEVRRAVDVYAEHQRDMFGDGVRRDISALWLLQDIAWAHALLSVGLVRASGSAAYVEGGLAMHFPRDMVFAVEATPAQLRIEPVADLGAAYRAGRAYLSELLAPVVTAMLAELKTGPRAAWACVTDAASSVVSGEYDAASLASGLALFTDHRAGEEDRLLTGLTIVGSPTGPIRRRHGCCLLYAIDGMDVCFSCPRLPA</sequence>
<evidence type="ECO:0000313" key="3">
    <source>
        <dbReference type="Proteomes" id="UP000463857"/>
    </source>
</evidence>
<dbReference type="Pfam" id="PF11575">
    <property type="entry name" value="FhuF_C"/>
    <property type="match status" value="1"/>
</dbReference>
<dbReference type="KEGG" id="eke:EK0264_16320"/>
<dbReference type="RefSeq" id="WP_159546830.1">
    <property type="nucleotide sequence ID" value="NZ_CP047156.1"/>
</dbReference>
<feature type="domain" description="Ferric siderophore reductase C-terminal" evidence="1">
    <location>
        <begin position="207"/>
        <end position="227"/>
    </location>
</feature>
<dbReference type="Proteomes" id="UP000463857">
    <property type="component" value="Chromosome"/>
</dbReference>
<dbReference type="AlphaFoldDB" id="A0A7L4YR21"/>
<evidence type="ECO:0000259" key="1">
    <source>
        <dbReference type="Pfam" id="PF11575"/>
    </source>
</evidence>
<dbReference type="EMBL" id="CP047156">
    <property type="protein sequence ID" value="QHC01695.1"/>
    <property type="molecule type" value="Genomic_DNA"/>
</dbReference>
<dbReference type="OrthoDB" id="5181364at2"/>
<proteinExistence type="predicted"/>
<name>A0A7L4YR21_9ACTN</name>